<dbReference type="InterPro" id="IPR003136">
    <property type="entry name" value="Cytidylate_kin"/>
</dbReference>
<dbReference type="GO" id="GO:0015949">
    <property type="term" value="P:nucleobase-containing small molecule interconversion"/>
    <property type="evidence" value="ECO:0007669"/>
    <property type="project" value="TreeGrafter"/>
</dbReference>
<dbReference type="PANTHER" id="PTHR21299">
    <property type="entry name" value="CYTIDYLATE KINASE/PANTOATE-BETA-ALANINE LIGASE"/>
    <property type="match status" value="1"/>
</dbReference>
<evidence type="ECO:0000313" key="10">
    <source>
        <dbReference type="EMBL" id="CRK85632.1"/>
    </source>
</evidence>
<dbReference type="NCBIfam" id="TIGR00017">
    <property type="entry name" value="cmk"/>
    <property type="match status" value="1"/>
</dbReference>
<dbReference type="EMBL" id="CVRF01000001">
    <property type="protein sequence ID" value="CRK85632.1"/>
    <property type="molecule type" value="Genomic_DNA"/>
</dbReference>
<reference evidence="11" key="1">
    <citation type="submission" date="2015-05" db="EMBL/GenBank/DDBJ databases">
        <authorList>
            <person name="Manzano-Marin A."/>
        </authorList>
    </citation>
    <scope>NUCLEOTIDE SEQUENCE [LARGE SCALE GENOMIC DNA]</scope>
    <source>
        <strain evidence="11">officinalis</strain>
    </source>
</reference>
<comment type="catalytic activity">
    <reaction evidence="6 8">
        <text>dCMP + ATP = dCDP + ADP</text>
        <dbReference type="Rhea" id="RHEA:25094"/>
        <dbReference type="ChEBI" id="CHEBI:30616"/>
        <dbReference type="ChEBI" id="CHEBI:57566"/>
        <dbReference type="ChEBI" id="CHEBI:58593"/>
        <dbReference type="ChEBI" id="CHEBI:456216"/>
        <dbReference type="EC" id="2.7.4.25"/>
    </reaction>
</comment>
<sequence>MITIAHVIAIDGTSASGKGTICKTLANKLGWNFLDSGAIYRVLALAALQHNIDIKSEHSLANLAKNLNINFISKQDIFKVFLDNKDITNLIKTEEIGNLASKTAILPIVRKSLLVHQRSFRVSPGLIADGRDMGTVVFPDASVKIFLDASIQERTKRRMKQLQKKGLYVNFKQLLNKIQERDHRDQIRFFSPLIKDKNALILDSTNMSIEDVFKKIYTYIKKTLELS</sequence>
<keyword evidence="2 8" id="KW-0808">Transferase</keyword>
<dbReference type="GO" id="GO:0005524">
    <property type="term" value="F:ATP binding"/>
    <property type="evidence" value="ECO:0007669"/>
    <property type="project" value="UniProtKB-UniRule"/>
</dbReference>
<dbReference type="GO" id="GO:0036431">
    <property type="term" value="F:dCMP kinase activity"/>
    <property type="evidence" value="ECO:0007669"/>
    <property type="project" value="InterPro"/>
</dbReference>
<evidence type="ECO:0000256" key="2">
    <source>
        <dbReference type="ARBA" id="ARBA00022679"/>
    </source>
</evidence>
<dbReference type="STRING" id="1715285.SOFFGTOCOR_0194"/>
<evidence type="ECO:0000256" key="3">
    <source>
        <dbReference type="ARBA" id="ARBA00022741"/>
    </source>
</evidence>
<comment type="catalytic activity">
    <reaction evidence="7 8">
        <text>CMP + ATP = CDP + ADP</text>
        <dbReference type="Rhea" id="RHEA:11600"/>
        <dbReference type="ChEBI" id="CHEBI:30616"/>
        <dbReference type="ChEBI" id="CHEBI:58069"/>
        <dbReference type="ChEBI" id="CHEBI:60377"/>
        <dbReference type="ChEBI" id="CHEBI:456216"/>
        <dbReference type="EC" id="2.7.4.25"/>
    </reaction>
</comment>
<feature type="binding site" evidence="8">
    <location>
        <begin position="12"/>
        <end position="20"/>
    </location>
    <ligand>
        <name>ATP</name>
        <dbReference type="ChEBI" id="CHEBI:30616"/>
    </ligand>
</feature>
<evidence type="ECO:0000256" key="6">
    <source>
        <dbReference type="ARBA" id="ARBA00047615"/>
    </source>
</evidence>
<feature type="domain" description="Cytidylate kinase" evidence="9">
    <location>
        <begin position="8"/>
        <end position="221"/>
    </location>
</feature>
<comment type="similarity">
    <text evidence="1 8">Belongs to the cytidylate kinase family. Type 1 subfamily.</text>
</comment>
<evidence type="ECO:0000256" key="5">
    <source>
        <dbReference type="ARBA" id="ARBA00022840"/>
    </source>
</evidence>
<dbReference type="HAMAP" id="MF_00238">
    <property type="entry name" value="Cytidyl_kinase_type1"/>
    <property type="match status" value="1"/>
</dbReference>
<protein>
    <recommendedName>
        <fullName evidence="8">Cytidylate kinase</fullName>
        <shortName evidence="8">CK</shortName>
        <ecNumber evidence="8">2.7.4.25</ecNumber>
    </recommendedName>
    <alternativeName>
        <fullName evidence="8">Cytidine monophosphate kinase</fullName>
        <shortName evidence="8">CMP kinase</shortName>
    </alternativeName>
</protein>
<keyword evidence="11" id="KW-1185">Reference proteome</keyword>
<dbReference type="GO" id="GO:0006220">
    <property type="term" value="P:pyrimidine nucleotide metabolic process"/>
    <property type="evidence" value="ECO:0007669"/>
    <property type="project" value="UniProtKB-UniRule"/>
</dbReference>
<evidence type="ECO:0000259" key="9">
    <source>
        <dbReference type="Pfam" id="PF02224"/>
    </source>
</evidence>
<comment type="subcellular location">
    <subcellularLocation>
        <location evidence="8">Cytoplasm</location>
    </subcellularLocation>
</comment>
<dbReference type="GO" id="GO:0005829">
    <property type="term" value="C:cytosol"/>
    <property type="evidence" value="ECO:0007669"/>
    <property type="project" value="TreeGrafter"/>
</dbReference>
<keyword evidence="8" id="KW-0963">Cytoplasm</keyword>
<evidence type="ECO:0000256" key="4">
    <source>
        <dbReference type="ARBA" id="ARBA00022777"/>
    </source>
</evidence>
<dbReference type="AlphaFoldDB" id="A0A0M6W890"/>
<accession>A0A0M6W890</accession>
<evidence type="ECO:0000256" key="1">
    <source>
        <dbReference type="ARBA" id="ARBA00009427"/>
    </source>
</evidence>
<dbReference type="CDD" id="cd02020">
    <property type="entry name" value="CMPK"/>
    <property type="match status" value="1"/>
</dbReference>
<dbReference type="Pfam" id="PF02224">
    <property type="entry name" value="Cytidylate_kin"/>
    <property type="match status" value="1"/>
</dbReference>
<dbReference type="EC" id="2.7.4.25" evidence="8"/>
<dbReference type="Gene3D" id="3.40.50.300">
    <property type="entry name" value="P-loop containing nucleotide triphosphate hydrolases"/>
    <property type="match status" value="1"/>
</dbReference>
<gene>
    <name evidence="8 10" type="primary">cmk</name>
    <name evidence="10" type="ORF">SOFFGTOCOR_0194</name>
</gene>
<dbReference type="PANTHER" id="PTHR21299:SF2">
    <property type="entry name" value="CYTIDYLATE KINASE"/>
    <property type="match status" value="1"/>
</dbReference>
<evidence type="ECO:0000313" key="11">
    <source>
        <dbReference type="Proteomes" id="UP000242301"/>
    </source>
</evidence>
<keyword evidence="3 8" id="KW-0547">Nucleotide-binding</keyword>
<name>A0A0M6W890_9GAMM</name>
<dbReference type="SUPFAM" id="SSF52540">
    <property type="entry name" value="P-loop containing nucleoside triphosphate hydrolases"/>
    <property type="match status" value="1"/>
</dbReference>
<dbReference type="GO" id="GO:0036430">
    <property type="term" value="F:CMP kinase activity"/>
    <property type="evidence" value="ECO:0007669"/>
    <property type="project" value="RHEA"/>
</dbReference>
<dbReference type="InterPro" id="IPR011994">
    <property type="entry name" value="Cytidylate_kinase_dom"/>
</dbReference>
<keyword evidence="4 8" id="KW-0418">Kinase</keyword>
<organism evidence="10 11">
    <name type="scientific">Candidatus Providencia siddallii</name>
    <dbReference type="NCBI Taxonomy" id="1715285"/>
    <lineage>
        <taxon>Bacteria</taxon>
        <taxon>Pseudomonadati</taxon>
        <taxon>Pseudomonadota</taxon>
        <taxon>Gammaproteobacteria</taxon>
        <taxon>Enterobacterales</taxon>
        <taxon>Morganellaceae</taxon>
        <taxon>Providencia</taxon>
    </lineage>
</organism>
<evidence type="ECO:0000256" key="7">
    <source>
        <dbReference type="ARBA" id="ARBA00048478"/>
    </source>
</evidence>
<evidence type="ECO:0000256" key="8">
    <source>
        <dbReference type="HAMAP-Rule" id="MF_00238"/>
    </source>
</evidence>
<dbReference type="InterPro" id="IPR027417">
    <property type="entry name" value="P-loop_NTPase"/>
</dbReference>
<proteinExistence type="inferred from homology"/>
<keyword evidence="5 8" id="KW-0067">ATP-binding</keyword>
<dbReference type="Proteomes" id="UP000242301">
    <property type="component" value="Unassembled WGS sequence"/>
</dbReference>